<comment type="caution">
    <text evidence="4">The sequence shown here is derived from an EMBL/GenBank/DDBJ whole genome shotgun (WGS) entry which is preliminary data.</text>
</comment>
<organism evidence="4 5">
    <name type="scientific">[Clostridium] hylemonae DSM 15053</name>
    <dbReference type="NCBI Taxonomy" id="553973"/>
    <lineage>
        <taxon>Bacteria</taxon>
        <taxon>Bacillati</taxon>
        <taxon>Bacillota</taxon>
        <taxon>Clostridia</taxon>
        <taxon>Lachnospirales</taxon>
        <taxon>Lachnospiraceae</taxon>
    </lineage>
</organism>
<feature type="chain" id="PRO_5030166731" evidence="3">
    <location>
        <begin position="23"/>
        <end position="408"/>
    </location>
</feature>
<protein>
    <submittedName>
        <fullName evidence="4">Stage III sporulation protein AE</fullName>
    </submittedName>
</protein>
<keyword evidence="3" id="KW-0732">Signal</keyword>
<dbReference type="HOGENOM" id="CLU_046838_0_0_9"/>
<feature type="transmembrane region" description="Helical" evidence="2">
    <location>
        <begin position="183"/>
        <end position="202"/>
    </location>
</feature>
<evidence type="ECO:0000313" key="4">
    <source>
        <dbReference type="EMBL" id="EEG73164.1"/>
    </source>
</evidence>
<name>C0C3R5_9FIRM</name>
<feature type="compositionally biased region" description="Polar residues" evidence="1">
    <location>
        <begin position="38"/>
        <end position="47"/>
    </location>
</feature>
<feature type="transmembrane region" description="Helical" evidence="2">
    <location>
        <begin position="258"/>
        <end position="284"/>
    </location>
</feature>
<keyword evidence="2" id="KW-0472">Membrane</keyword>
<dbReference type="AlphaFoldDB" id="C0C3R5"/>
<dbReference type="STRING" id="553973.CLOHYLEM_06727"/>
<feature type="transmembrane region" description="Helical" evidence="2">
    <location>
        <begin position="330"/>
        <end position="361"/>
    </location>
</feature>
<feature type="transmembrane region" description="Helical" evidence="2">
    <location>
        <begin position="382"/>
        <end position="404"/>
    </location>
</feature>
<dbReference type="InterPro" id="IPR014194">
    <property type="entry name" value="Spore_III_AE"/>
</dbReference>
<evidence type="ECO:0000256" key="3">
    <source>
        <dbReference type="SAM" id="SignalP"/>
    </source>
</evidence>
<sequence>MKKCIYVMAAVLLLAVTGLAGAAGVKEVQAHDSRKEQQNSAQENSGESDGKEQEDPGVIENKIISQFDFDDIDDSLKDLFPGEKLDFKETLMAVITGDMSLSADLLNRLVSDQLTYVVRSNKSNLIHILLIAVIAAVFTNFSNVFQNRQISQVSFYMLYLLLIALCLNSFEIVIDWVEGGIQNLTSFMGVFCPLYFLAVAIAKGSVTSIAFFNLVLFLIYLVEMLIVNFLLPAVHIYIMVKIINYLSSEDYLSKLAELMQVVIVWTLKTLLACIIGLNVIQGLISPAIDTVKRSVVTRGAEAIPGIGDAIGGVTEVVLGTAVLVKNGIGMTGAVICVALCVVPLVQTGIVVIMYKLVAALIQPVSDKRIVGCVESVGDGCQILMRVIFTVGLLFLLTIAIVSAVTSGV</sequence>
<dbReference type="Proteomes" id="UP000004893">
    <property type="component" value="Unassembled WGS sequence"/>
</dbReference>
<accession>C0C3R5</accession>
<evidence type="ECO:0000256" key="2">
    <source>
        <dbReference type="SAM" id="Phobius"/>
    </source>
</evidence>
<proteinExistence type="predicted"/>
<reference evidence="4" key="2">
    <citation type="submission" date="2013-06" db="EMBL/GenBank/DDBJ databases">
        <title>Draft genome sequence of Clostridium hylemonae (DSM 15053).</title>
        <authorList>
            <person name="Sudarsanam P."/>
            <person name="Ley R."/>
            <person name="Guruge J."/>
            <person name="Turnbaugh P.J."/>
            <person name="Mahowald M."/>
            <person name="Liep D."/>
            <person name="Gordon J."/>
        </authorList>
    </citation>
    <scope>NUCLEOTIDE SEQUENCE</scope>
    <source>
        <strain evidence="4">DSM 15053</strain>
    </source>
</reference>
<keyword evidence="2" id="KW-1133">Transmembrane helix</keyword>
<feature type="signal peptide" evidence="3">
    <location>
        <begin position="1"/>
        <end position="22"/>
    </location>
</feature>
<feature type="transmembrane region" description="Helical" evidence="2">
    <location>
        <begin position="125"/>
        <end position="145"/>
    </location>
</feature>
<gene>
    <name evidence="4" type="ORF">CLOHYLEM_06727</name>
</gene>
<reference evidence="4" key="1">
    <citation type="submission" date="2009-02" db="EMBL/GenBank/DDBJ databases">
        <authorList>
            <person name="Fulton L."/>
            <person name="Clifton S."/>
            <person name="Fulton B."/>
            <person name="Xu J."/>
            <person name="Minx P."/>
            <person name="Pepin K.H."/>
            <person name="Johnson M."/>
            <person name="Bhonagiri V."/>
            <person name="Nash W.E."/>
            <person name="Mardis E.R."/>
            <person name="Wilson R.K."/>
        </authorList>
    </citation>
    <scope>NUCLEOTIDE SEQUENCE [LARGE SCALE GENOMIC DNA]</scope>
    <source>
        <strain evidence="4">DSM 15053</strain>
    </source>
</reference>
<keyword evidence="5" id="KW-1185">Reference proteome</keyword>
<evidence type="ECO:0000256" key="1">
    <source>
        <dbReference type="SAM" id="MobiDB-lite"/>
    </source>
</evidence>
<dbReference type="OrthoDB" id="1706761at2"/>
<dbReference type="Pfam" id="PF09546">
    <property type="entry name" value="Spore_III_AE"/>
    <property type="match status" value="1"/>
</dbReference>
<feature type="transmembrane region" description="Helical" evidence="2">
    <location>
        <begin position="214"/>
        <end position="238"/>
    </location>
</feature>
<keyword evidence="2" id="KW-0812">Transmembrane</keyword>
<dbReference type="RefSeq" id="WP_006444086.1">
    <property type="nucleotide sequence ID" value="NZ_CP036524.1"/>
</dbReference>
<feature type="region of interest" description="Disordered" evidence="1">
    <location>
        <begin position="29"/>
        <end position="55"/>
    </location>
</feature>
<dbReference type="EMBL" id="ABYI02000030">
    <property type="protein sequence ID" value="EEG73164.1"/>
    <property type="molecule type" value="Genomic_DNA"/>
</dbReference>
<dbReference type="eggNOG" id="ENOG502Z7PW">
    <property type="taxonomic scope" value="Bacteria"/>
</dbReference>
<evidence type="ECO:0000313" key="5">
    <source>
        <dbReference type="Proteomes" id="UP000004893"/>
    </source>
</evidence>
<feature type="transmembrane region" description="Helical" evidence="2">
    <location>
        <begin position="157"/>
        <end position="177"/>
    </location>
</feature>